<protein>
    <submittedName>
        <fullName evidence="1">Uncharacterized protein</fullName>
    </submittedName>
</protein>
<keyword evidence="2" id="KW-1185">Reference proteome</keyword>
<gene>
    <name evidence="1" type="ORF">DVH24_021573</name>
</gene>
<name>A0A498K3D7_MALDO</name>
<evidence type="ECO:0000313" key="2">
    <source>
        <dbReference type="Proteomes" id="UP000290289"/>
    </source>
</evidence>
<sequence>MQNHLALVSTLKYREHIMYVAKFPSLSLGGFSLRFSLYGDEANCLLECNEDIQTLLLVNNLICNLDVEVYFHDKNEMSIVSNSCALSFGSSETTIEFCRKITQYCIEVGFVLKYIRNYWKHVTAICSKKLSECVNGVFMLLCNNLVVVSLLKN</sequence>
<organism evidence="1 2">
    <name type="scientific">Malus domestica</name>
    <name type="common">Apple</name>
    <name type="synonym">Pyrus malus</name>
    <dbReference type="NCBI Taxonomy" id="3750"/>
    <lineage>
        <taxon>Eukaryota</taxon>
        <taxon>Viridiplantae</taxon>
        <taxon>Streptophyta</taxon>
        <taxon>Embryophyta</taxon>
        <taxon>Tracheophyta</taxon>
        <taxon>Spermatophyta</taxon>
        <taxon>Magnoliopsida</taxon>
        <taxon>eudicotyledons</taxon>
        <taxon>Gunneridae</taxon>
        <taxon>Pentapetalae</taxon>
        <taxon>rosids</taxon>
        <taxon>fabids</taxon>
        <taxon>Rosales</taxon>
        <taxon>Rosaceae</taxon>
        <taxon>Amygdaloideae</taxon>
        <taxon>Maleae</taxon>
        <taxon>Malus</taxon>
    </lineage>
</organism>
<dbReference type="AlphaFoldDB" id="A0A498K3D7"/>
<dbReference type="EMBL" id="RDQH01000331">
    <property type="protein sequence ID" value="RXH99771.1"/>
    <property type="molecule type" value="Genomic_DNA"/>
</dbReference>
<dbReference type="Proteomes" id="UP000290289">
    <property type="component" value="Chromosome 5"/>
</dbReference>
<proteinExistence type="predicted"/>
<evidence type="ECO:0000313" key="1">
    <source>
        <dbReference type="EMBL" id="RXH99771.1"/>
    </source>
</evidence>
<accession>A0A498K3D7</accession>
<reference evidence="1 2" key="1">
    <citation type="submission" date="2018-10" db="EMBL/GenBank/DDBJ databases">
        <title>A high-quality apple genome assembly.</title>
        <authorList>
            <person name="Hu J."/>
        </authorList>
    </citation>
    <scope>NUCLEOTIDE SEQUENCE [LARGE SCALE GENOMIC DNA]</scope>
    <source>
        <strain evidence="2">cv. HFTH1</strain>
        <tissue evidence="1">Young leaf</tissue>
    </source>
</reference>
<comment type="caution">
    <text evidence="1">The sequence shown here is derived from an EMBL/GenBank/DDBJ whole genome shotgun (WGS) entry which is preliminary data.</text>
</comment>